<evidence type="ECO:0000313" key="3">
    <source>
        <dbReference type="Proteomes" id="UP001303160"/>
    </source>
</evidence>
<dbReference type="AlphaFoldDB" id="A0AAN7AXB8"/>
<dbReference type="EMBL" id="MU863898">
    <property type="protein sequence ID" value="KAK4202389.1"/>
    <property type="molecule type" value="Genomic_DNA"/>
</dbReference>
<organism evidence="2 3">
    <name type="scientific">Triangularia verruculosa</name>
    <dbReference type="NCBI Taxonomy" id="2587418"/>
    <lineage>
        <taxon>Eukaryota</taxon>
        <taxon>Fungi</taxon>
        <taxon>Dikarya</taxon>
        <taxon>Ascomycota</taxon>
        <taxon>Pezizomycotina</taxon>
        <taxon>Sordariomycetes</taxon>
        <taxon>Sordariomycetidae</taxon>
        <taxon>Sordariales</taxon>
        <taxon>Podosporaceae</taxon>
        <taxon>Triangularia</taxon>
    </lineage>
</organism>
<comment type="caution">
    <text evidence="2">The sequence shown here is derived from an EMBL/GenBank/DDBJ whole genome shotgun (WGS) entry which is preliminary data.</text>
</comment>
<evidence type="ECO:0000313" key="2">
    <source>
        <dbReference type="EMBL" id="KAK4202389.1"/>
    </source>
</evidence>
<proteinExistence type="predicted"/>
<dbReference type="Proteomes" id="UP001303160">
    <property type="component" value="Unassembled WGS sequence"/>
</dbReference>
<keyword evidence="3" id="KW-1185">Reference proteome</keyword>
<protein>
    <submittedName>
        <fullName evidence="2">Uncharacterized protein</fullName>
    </submittedName>
</protein>
<feature type="region of interest" description="Disordered" evidence="1">
    <location>
        <begin position="43"/>
        <end position="93"/>
    </location>
</feature>
<accession>A0AAN7AXB8</accession>
<reference evidence="2" key="1">
    <citation type="journal article" date="2023" name="Mol. Phylogenet. Evol.">
        <title>Genome-scale phylogeny and comparative genomics of the fungal order Sordariales.</title>
        <authorList>
            <person name="Hensen N."/>
            <person name="Bonometti L."/>
            <person name="Westerberg I."/>
            <person name="Brannstrom I.O."/>
            <person name="Guillou S."/>
            <person name="Cros-Aarteil S."/>
            <person name="Calhoun S."/>
            <person name="Haridas S."/>
            <person name="Kuo A."/>
            <person name="Mondo S."/>
            <person name="Pangilinan J."/>
            <person name="Riley R."/>
            <person name="LaButti K."/>
            <person name="Andreopoulos B."/>
            <person name="Lipzen A."/>
            <person name="Chen C."/>
            <person name="Yan M."/>
            <person name="Daum C."/>
            <person name="Ng V."/>
            <person name="Clum A."/>
            <person name="Steindorff A."/>
            <person name="Ohm R.A."/>
            <person name="Martin F."/>
            <person name="Silar P."/>
            <person name="Natvig D.O."/>
            <person name="Lalanne C."/>
            <person name="Gautier V."/>
            <person name="Ament-Velasquez S.L."/>
            <person name="Kruys A."/>
            <person name="Hutchinson M.I."/>
            <person name="Powell A.J."/>
            <person name="Barry K."/>
            <person name="Miller A.N."/>
            <person name="Grigoriev I.V."/>
            <person name="Debuchy R."/>
            <person name="Gladieux P."/>
            <person name="Hiltunen Thoren M."/>
            <person name="Johannesson H."/>
        </authorList>
    </citation>
    <scope>NUCLEOTIDE SEQUENCE</scope>
    <source>
        <strain evidence="2">CBS 315.58</strain>
    </source>
</reference>
<reference evidence="2" key="2">
    <citation type="submission" date="2023-05" db="EMBL/GenBank/DDBJ databases">
        <authorList>
            <consortium name="Lawrence Berkeley National Laboratory"/>
            <person name="Steindorff A."/>
            <person name="Hensen N."/>
            <person name="Bonometti L."/>
            <person name="Westerberg I."/>
            <person name="Brannstrom I.O."/>
            <person name="Guillou S."/>
            <person name="Cros-Aarteil S."/>
            <person name="Calhoun S."/>
            <person name="Haridas S."/>
            <person name="Kuo A."/>
            <person name="Mondo S."/>
            <person name="Pangilinan J."/>
            <person name="Riley R."/>
            <person name="Labutti K."/>
            <person name="Andreopoulos B."/>
            <person name="Lipzen A."/>
            <person name="Chen C."/>
            <person name="Yanf M."/>
            <person name="Daum C."/>
            <person name="Ng V."/>
            <person name="Clum A."/>
            <person name="Ohm R."/>
            <person name="Martin F."/>
            <person name="Silar P."/>
            <person name="Natvig D."/>
            <person name="Lalanne C."/>
            <person name="Gautier V."/>
            <person name="Ament-Velasquez S.L."/>
            <person name="Kruys A."/>
            <person name="Hutchinson M.I."/>
            <person name="Powell A.J."/>
            <person name="Barry K."/>
            <person name="Miller A.N."/>
            <person name="Grigoriev I.V."/>
            <person name="Debuchy R."/>
            <person name="Gladieux P."/>
            <person name="Thoren M.H."/>
            <person name="Johannesson H."/>
        </authorList>
    </citation>
    <scope>NUCLEOTIDE SEQUENCE</scope>
    <source>
        <strain evidence="2">CBS 315.58</strain>
    </source>
</reference>
<sequence length="225" mass="25046">MARSLPQIRGRVILKPRPEDYRSLPSFGYFNLTQLARSDPAVYAAVTSTPRPSTPPEDPESSKKKTKAPRKPTDPEKPVPDAVGYTPQPPMSPGRPQRLCAICSTPIAHGEGQDFTGNLPCRHRGTCSSRFCILAYYGSLDRWALPYTGLMPIYCRAPGCGAKVEAWCQVRCRESDGGVGKVAHTDSYRDPKVVKAEEKRRHRELQRERKASALCCLLLPLHLRC</sequence>
<evidence type="ECO:0000256" key="1">
    <source>
        <dbReference type="SAM" id="MobiDB-lite"/>
    </source>
</evidence>
<name>A0AAN7AXB8_9PEZI</name>
<gene>
    <name evidence="2" type="ORF">QBC40DRAFT_347136</name>
</gene>